<keyword evidence="1" id="KW-0768">Sushi</keyword>
<feature type="region of interest" description="Disordered" evidence="5">
    <location>
        <begin position="125"/>
        <end position="162"/>
    </location>
</feature>
<dbReference type="EMBL" id="HBEO01002984">
    <property type="protein sequence ID" value="CAD8468828.1"/>
    <property type="molecule type" value="Transcribed_RNA"/>
</dbReference>
<keyword evidence="2" id="KW-0677">Repeat</keyword>
<evidence type="ECO:0000256" key="1">
    <source>
        <dbReference type="ARBA" id="ARBA00022659"/>
    </source>
</evidence>
<dbReference type="SUPFAM" id="SSF57535">
    <property type="entry name" value="Complement control module/SCR domain"/>
    <property type="match status" value="2"/>
</dbReference>
<feature type="region of interest" description="Disordered" evidence="5">
    <location>
        <begin position="987"/>
        <end position="1031"/>
    </location>
</feature>
<dbReference type="PANTHER" id="PTHR19325:SF575">
    <property type="entry name" value="LOCOMOTION-RELATED PROTEIN HIKARU GENKI"/>
    <property type="match status" value="1"/>
</dbReference>
<dbReference type="Gene3D" id="2.10.70.10">
    <property type="entry name" value="Complement Module, domain 1"/>
    <property type="match status" value="2"/>
</dbReference>
<organism evidence="7">
    <name type="scientific">Hanusia phi</name>
    <dbReference type="NCBI Taxonomy" id="3032"/>
    <lineage>
        <taxon>Eukaryota</taxon>
        <taxon>Cryptophyceae</taxon>
        <taxon>Pyrenomonadales</taxon>
        <taxon>Geminigeraceae</taxon>
        <taxon>Hanusia</taxon>
    </lineage>
</organism>
<proteinExistence type="predicted"/>
<dbReference type="PANTHER" id="PTHR19325">
    <property type="entry name" value="COMPLEMENT COMPONENT-RELATED SUSHI DOMAIN-CONTAINING"/>
    <property type="match status" value="1"/>
</dbReference>
<protein>
    <recommendedName>
        <fullName evidence="8">Sushi domain-containing protein</fullName>
    </recommendedName>
</protein>
<gene>
    <name evidence="7" type="ORF">HPHI1048_LOCUS2123</name>
</gene>
<feature type="transmembrane region" description="Helical" evidence="6">
    <location>
        <begin position="35"/>
        <end position="53"/>
    </location>
</feature>
<dbReference type="InterPro" id="IPR050350">
    <property type="entry name" value="Compl-Cell_Adhes-Reg"/>
</dbReference>
<evidence type="ECO:0008006" key="8">
    <source>
        <dbReference type="Google" id="ProtNLM"/>
    </source>
</evidence>
<feature type="compositionally biased region" description="Basic and acidic residues" evidence="5">
    <location>
        <begin position="987"/>
        <end position="998"/>
    </location>
</feature>
<sequence length="1031" mass="112715">MRTYGSIVPEAQAATLSSSSKRGDPTEAQVFKRRTAIAAALLAVLSLLMYVVVKLNPESSREQSKDADRVDILEHTFDALQHFWPSSKHDRESFADPTDASVMLSSYCCDESICSKYALAACKSRRDKERKEDRESQEIESYLDDADSSSSSSADLGHPGASNAASAMGLQYAGSQGSSRSYYGMQRDRAMKALAAKEGSDAPAPTVGLIKRGSSRHEGALKAAEAFGLHLVNVPGGSGSRKAHPVAMSAHRQRTQILLQEGTGGGGAPIGLRRADSVFFAPINFASNAISKVWSSVQRSGGGQSEAGMLHASSYPTTVSGYYHPLSGMVTDIQGRGTTDGKTLETSPFLDVAGQQVTPLGTRTYNVGSIFPSPATAPPPPEDSGYGVYSAPNGWEDGSAQGIMSIRVGTPCGLFDSYPCEQKPKVHLTVEVFCPPYKAPTHGSVWYNGTRYWTVTSKEKEHKTWKMGGQEVPIAQDGDIPAGEEVRIECDIHYRPSVRGSRTPRCLDSGSWEEGKVCEPIMCDAYVAPLHGVAVPSQPVMAGEQVEIICDEGYDEYYGDEEEDDLAPVSQLSKQDPWWDFSSWFAGPNQGKKGNLISMEAGPQTAAQAVLALNGYVKKSSGRQLGRSISKSLHEVDKKLKKLKREKEALKHRDLLSKEITKMSRLDVDRMVEAFVRGGAAPARPIVALSKGEAASSSLVAEKRTGGRSSRQLLSVKPERFKKFPVCLDTGKFQQGILCKSKPRPVIRAPPGPKGEERFFGGRIAPPRGTYIVPLICPSYIAPDHGSVWYKGQEYKIATASGIHATEKVKITCHQHFKPSRIGSDEPQCLMNGQWEVGKTCEPIYCTDYGDVKNGMVSTHDYVRAGTRVQITCHRWYQPAGLESGARVDPMCLDSGEFEKGVICVPKPCPVDSHNCPQQGVVTSEGIQPHVSKQQEKDYEQQLQVPMQHDYSPNVFDQEPRPYSLDIPLDAQDTLLRPVDSRRVRWRDTTRSWTKWDEAPNSWDDSAGQWYSDERSPGAGAGQYVDEGDRH</sequence>
<keyword evidence="6" id="KW-0812">Transmembrane</keyword>
<dbReference type="CDD" id="cd00033">
    <property type="entry name" value="CCP"/>
    <property type="match status" value="1"/>
</dbReference>
<feature type="compositionally biased region" description="Basic and acidic residues" evidence="5">
    <location>
        <begin position="125"/>
        <end position="137"/>
    </location>
</feature>
<accession>A0A7S0HCB7</accession>
<evidence type="ECO:0000256" key="6">
    <source>
        <dbReference type="SAM" id="Phobius"/>
    </source>
</evidence>
<name>A0A7S0HCB7_9CRYP</name>
<evidence type="ECO:0000256" key="2">
    <source>
        <dbReference type="ARBA" id="ARBA00022737"/>
    </source>
</evidence>
<evidence type="ECO:0000256" key="4">
    <source>
        <dbReference type="ARBA" id="ARBA00023180"/>
    </source>
</evidence>
<evidence type="ECO:0000256" key="5">
    <source>
        <dbReference type="SAM" id="MobiDB-lite"/>
    </source>
</evidence>
<keyword evidence="6" id="KW-1133">Transmembrane helix</keyword>
<dbReference type="AlphaFoldDB" id="A0A7S0HCB7"/>
<keyword evidence="6" id="KW-0472">Membrane</keyword>
<keyword evidence="3" id="KW-1015">Disulfide bond</keyword>
<dbReference type="InterPro" id="IPR000436">
    <property type="entry name" value="Sushi_SCR_CCP_dom"/>
</dbReference>
<dbReference type="InterPro" id="IPR035976">
    <property type="entry name" value="Sushi/SCR/CCP_sf"/>
</dbReference>
<evidence type="ECO:0000313" key="7">
    <source>
        <dbReference type="EMBL" id="CAD8468828.1"/>
    </source>
</evidence>
<evidence type="ECO:0000256" key="3">
    <source>
        <dbReference type="ARBA" id="ARBA00023157"/>
    </source>
</evidence>
<reference evidence="7" key="1">
    <citation type="submission" date="2021-01" db="EMBL/GenBank/DDBJ databases">
        <authorList>
            <person name="Corre E."/>
            <person name="Pelletier E."/>
            <person name="Niang G."/>
            <person name="Scheremetjew M."/>
            <person name="Finn R."/>
            <person name="Kale V."/>
            <person name="Holt S."/>
            <person name="Cochrane G."/>
            <person name="Meng A."/>
            <person name="Brown T."/>
            <person name="Cohen L."/>
        </authorList>
    </citation>
    <scope>NUCLEOTIDE SEQUENCE</scope>
    <source>
        <strain evidence="7">CCMP325</strain>
    </source>
</reference>
<keyword evidence="4" id="KW-0325">Glycoprotein</keyword>